<sequence length="675" mass="70948">MKRIGAVVCALLFLLASATVPATAQPVPTSDPGAPRSLGVPLTDVLLIGGTVGTMSDGRRVIWSASSGTPAILNAVDPTTGAPVLSVPLPGSSGAYGVEQAPDGSVYVGTYSDGKLFRLPPGATQAEDLGVPIAGEAYVWAIVVAPDGTVYGGTSPGGKVFSWNPQTKAFHDFGVMAPGETYVKSIAYANGKIYAGAYASWKITELDPATGAKRSLPMPADVTNPTGKVVNDLRAYGDYLYAREGTPPGPLRVYDLKTGQWTNTVQNAAGLDVTPPGPDGRVWFFKQFEPGTSELIGYDPVTHAEQRTGLLAYGRIVNTRGIGWAPVNADGYPGQSIVGLFWRGLEFRYNPETGKSESIRTTIPGQPTEVLALASGAPGTVYAGGFLQGGFATVSTKDGKATYQRFSQIESILPTEQGIVIGAYPDARVYRYDPAQPWYSPEYSDEAPSGTANPVQLLNLHEHVQARLDAMAEVGGKLVTGSIPSGNTLGGTLAVLDSATGATVAIHDQFVADEGIMALTSDENGIVYGTTTVAGGLSTTPPTQSQATVFAYDVAHDKKLWEAHPSATAKSITAVKVDGLGRLWTVVDGDVYRLDPRTGRTLKVLDTSTTATAAAQLAVDGHTLYALVGGQHVVQVNTANGKWKPLFDQQALRMVYNDGDLVFANGAELIVRRVR</sequence>
<protein>
    <submittedName>
        <fullName evidence="2">Streptogramin lyase</fullName>
    </submittedName>
</protein>
<dbReference type="Proteomes" id="UP000295444">
    <property type="component" value="Unassembled WGS sequence"/>
</dbReference>
<feature type="signal peptide" evidence="1">
    <location>
        <begin position="1"/>
        <end position="24"/>
    </location>
</feature>
<dbReference type="AlphaFoldDB" id="A0A4R6S5G9"/>
<reference evidence="2 3" key="1">
    <citation type="submission" date="2019-03" db="EMBL/GenBank/DDBJ databases">
        <title>Genomic Encyclopedia of Type Strains, Phase IV (KMG-IV): sequencing the most valuable type-strain genomes for metagenomic binning, comparative biology and taxonomic classification.</title>
        <authorList>
            <person name="Goeker M."/>
        </authorList>
    </citation>
    <scope>NUCLEOTIDE SEQUENCE [LARGE SCALE GENOMIC DNA]</scope>
    <source>
        <strain evidence="2 3">DSM 45361</strain>
    </source>
</reference>
<dbReference type="PANTHER" id="PTHR40274:SF3">
    <property type="entry name" value="VIRGINIAMYCIN B LYASE"/>
    <property type="match status" value="1"/>
</dbReference>
<accession>A0A4R6S5G9</accession>
<dbReference type="GO" id="GO:0016829">
    <property type="term" value="F:lyase activity"/>
    <property type="evidence" value="ECO:0007669"/>
    <property type="project" value="UniProtKB-KW"/>
</dbReference>
<dbReference type="SUPFAM" id="SSF50998">
    <property type="entry name" value="Quinoprotein alcohol dehydrogenase-like"/>
    <property type="match status" value="1"/>
</dbReference>
<dbReference type="InterPro" id="IPR011047">
    <property type="entry name" value="Quinoprotein_ADH-like_sf"/>
</dbReference>
<keyword evidence="1" id="KW-0732">Signal</keyword>
<evidence type="ECO:0000313" key="3">
    <source>
        <dbReference type="Proteomes" id="UP000295444"/>
    </source>
</evidence>
<dbReference type="InterPro" id="IPR051344">
    <property type="entry name" value="Vgb"/>
</dbReference>
<evidence type="ECO:0000256" key="1">
    <source>
        <dbReference type="SAM" id="SignalP"/>
    </source>
</evidence>
<feature type="chain" id="PRO_5020599478" evidence="1">
    <location>
        <begin position="25"/>
        <end position="675"/>
    </location>
</feature>
<dbReference type="PANTHER" id="PTHR40274">
    <property type="entry name" value="VIRGINIAMYCIN B LYASE"/>
    <property type="match status" value="1"/>
</dbReference>
<proteinExistence type="predicted"/>
<dbReference type="RefSeq" id="WP_133852373.1">
    <property type="nucleotide sequence ID" value="NZ_SNXZ01000005.1"/>
</dbReference>
<dbReference type="InterPro" id="IPR015943">
    <property type="entry name" value="WD40/YVTN_repeat-like_dom_sf"/>
</dbReference>
<evidence type="ECO:0000313" key="2">
    <source>
        <dbReference type="EMBL" id="TDP94970.1"/>
    </source>
</evidence>
<dbReference type="SUPFAM" id="SSF101898">
    <property type="entry name" value="NHL repeat"/>
    <property type="match status" value="1"/>
</dbReference>
<dbReference type="SUPFAM" id="SSF50969">
    <property type="entry name" value="YVTN repeat-like/Quinoprotein amine dehydrogenase"/>
    <property type="match status" value="1"/>
</dbReference>
<comment type="caution">
    <text evidence="2">The sequence shown here is derived from an EMBL/GenBank/DDBJ whole genome shotgun (WGS) entry which is preliminary data.</text>
</comment>
<dbReference type="OrthoDB" id="57332at2"/>
<dbReference type="Gene3D" id="2.130.10.10">
    <property type="entry name" value="YVTN repeat-like/Quinoprotein amine dehydrogenase"/>
    <property type="match status" value="1"/>
</dbReference>
<dbReference type="InterPro" id="IPR011044">
    <property type="entry name" value="Quino_amine_DH_bsu"/>
</dbReference>
<gene>
    <name evidence="2" type="ORF">EV186_105202</name>
</gene>
<name>A0A4R6S5G9_LABRH</name>
<keyword evidence="2" id="KW-0456">Lyase</keyword>
<keyword evidence="3" id="KW-1185">Reference proteome</keyword>
<organism evidence="2 3">
    <name type="scientific">Labedaea rhizosphaerae</name>
    <dbReference type="NCBI Taxonomy" id="598644"/>
    <lineage>
        <taxon>Bacteria</taxon>
        <taxon>Bacillati</taxon>
        <taxon>Actinomycetota</taxon>
        <taxon>Actinomycetes</taxon>
        <taxon>Pseudonocardiales</taxon>
        <taxon>Pseudonocardiaceae</taxon>
        <taxon>Labedaea</taxon>
    </lineage>
</organism>
<dbReference type="EMBL" id="SNXZ01000005">
    <property type="protein sequence ID" value="TDP94970.1"/>
    <property type="molecule type" value="Genomic_DNA"/>
</dbReference>